<comment type="subcellular location">
    <subcellularLocation>
        <location evidence="2">Membrane</location>
        <topology evidence="2">Single-pass type II membrane protein</topology>
    </subcellularLocation>
</comment>
<sequence>MLKKLRNITIYIFLGLAIIFYKFRINVSNSVPVGIYYIINFDKEYKLEDYVVLKEPKEYKKYEPDNLKELLSLKKIKGVKGDIIEIKNSKVYINNKLINNIIYDIPVKIKGKYTLKDNEYFVLGENDTSLDSRYYGVINKKDIVYKAKSVWKYE</sequence>
<proteinExistence type="inferred from homology"/>
<reference evidence="4 5" key="1">
    <citation type="submission" date="2019-10" db="EMBL/GenBank/DDBJ databases">
        <authorList>
            <person name="Blom J."/>
        </authorList>
    </citation>
    <scope>NUCLEOTIDE SEQUENCE [LARGE SCALE GENOMIC DNA]</scope>
    <source>
        <strain evidence="4 5">ES3154-GLU</strain>
    </source>
</reference>
<dbReference type="InterPro" id="IPR000223">
    <property type="entry name" value="Pept_S26A_signal_pept_1"/>
</dbReference>
<name>A0A6I8M9G3_9FUSO</name>
<keyword evidence="2" id="KW-0378">Hydrolase</keyword>
<dbReference type="PANTHER" id="PTHR43390">
    <property type="entry name" value="SIGNAL PEPTIDASE I"/>
    <property type="match status" value="1"/>
</dbReference>
<organism evidence="4 5">
    <name type="scientific">Oceanivirga miroungae</name>
    <dbReference type="NCBI Taxonomy" id="1130046"/>
    <lineage>
        <taxon>Bacteria</taxon>
        <taxon>Fusobacteriati</taxon>
        <taxon>Fusobacteriota</taxon>
        <taxon>Fusobacteriia</taxon>
        <taxon>Fusobacteriales</taxon>
        <taxon>Leptotrichiaceae</taxon>
        <taxon>Oceanivirga</taxon>
    </lineage>
</organism>
<dbReference type="EC" id="3.4.21.89" evidence="2"/>
<dbReference type="EMBL" id="CABWIB010000001">
    <property type="protein sequence ID" value="VWL84934.1"/>
    <property type="molecule type" value="Genomic_DNA"/>
</dbReference>
<keyword evidence="2" id="KW-0812">Transmembrane</keyword>
<protein>
    <recommendedName>
        <fullName evidence="2">Signal peptidase I</fullName>
        <ecNumber evidence="2">3.4.21.89</ecNumber>
    </recommendedName>
</protein>
<comment type="similarity">
    <text evidence="1 2">Belongs to the peptidase S26 family.</text>
</comment>
<dbReference type="InterPro" id="IPR019533">
    <property type="entry name" value="Peptidase_S26"/>
</dbReference>
<dbReference type="AlphaFoldDB" id="A0A6I8M9G3"/>
<keyword evidence="5" id="KW-1185">Reference proteome</keyword>
<evidence type="ECO:0000313" key="5">
    <source>
        <dbReference type="Proteomes" id="UP000419017"/>
    </source>
</evidence>
<feature type="transmembrane region" description="Helical" evidence="2">
    <location>
        <begin position="7"/>
        <end position="23"/>
    </location>
</feature>
<dbReference type="GO" id="GO:0016020">
    <property type="term" value="C:membrane"/>
    <property type="evidence" value="ECO:0007669"/>
    <property type="project" value="UniProtKB-SubCell"/>
</dbReference>
<dbReference type="PANTHER" id="PTHR43390:SF1">
    <property type="entry name" value="CHLOROPLAST PROCESSING PEPTIDASE"/>
    <property type="match status" value="1"/>
</dbReference>
<dbReference type="InterPro" id="IPR036286">
    <property type="entry name" value="LexA/Signal_pep-like_sf"/>
</dbReference>
<accession>A0A6I8M9G3</accession>
<evidence type="ECO:0000313" key="4">
    <source>
        <dbReference type="EMBL" id="VWL84934.1"/>
    </source>
</evidence>
<evidence type="ECO:0000259" key="3">
    <source>
        <dbReference type="Pfam" id="PF10502"/>
    </source>
</evidence>
<dbReference type="Gene3D" id="2.10.109.10">
    <property type="entry name" value="Umud Fragment, subunit A"/>
    <property type="match status" value="1"/>
</dbReference>
<dbReference type="Pfam" id="PF10502">
    <property type="entry name" value="Peptidase_S26"/>
    <property type="match status" value="1"/>
</dbReference>
<feature type="domain" description="Peptidase S26" evidence="3">
    <location>
        <begin position="10"/>
        <end position="151"/>
    </location>
</feature>
<keyword evidence="2 4" id="KW-0645">Protease</keyword>
<comment type="catalytic activity">
    <reaction evidence="2">
        <text>Cleavage of hydrophobic, N-terminal signal or leader sequences from secreted and periplasmic proteins.</text>
        <dbReference type="EC" id="3.4.21.89"/>
    </reaction>
</comment>
<dbReference type="Proteomes" id="UP000419017">
    <property type="component" value="Unassembled WGS sequence"/>
</dbReference>
<dbReference type="GO" id="GO:0004252">
    <property type="term" value="F:serine-type endopeptidase activity"/>
    <property type="evidence" value="ECO:0007669"/>
    <property type="project" value="InterPro"/>
</dbReference>
<dbReference type="NCBIfam" id="TIGR02227">
    <property type="entry name" value="sigpep_I_bact"/>
    <property type="match status" value="1"/>
</dbReference>
<dbReference type="GO" id="GO:0006465">
    <property type="term" value="P:signal peptide processing"/>
    <property type="evidence" value="ECO:0007669"/>
    <property type="project" value="InterPro"/>
</dbReference>
<keyword evidence="2" id="KW-0472">Membrane</keyword>
<gene>
    <name evidence="4" type="ORF">OMES3154_00207</name>
</gene>
<dbReference type="RefSeq" id="WP_156682983.1">
    <property type="nucleotide sequence ID" value="NZ_CABWIB010000001.1"/>
</dbReference>
<evidence type="ECO:0000256" key="2">
    <source>
        <dbReference type="RuleBase" id="RU362042"/>
    </source>
</evidence>
<keyword evidence="2" id="KW-1133">Transmembrane helix</keyword>
<dbReference type="GO" id="GO:0009003">
    <property type="term" value="F:signal peptidase activity"/>
    <property type="evidence" value="ECO:0007669"/>
    <property type="project" value="UniProtKB-EC"/>
</dbReference>
<dbReference type="SUPFAM" id="SSF51306">
    <property type="entry name" value="LexA/Signal peptidase"/>
    <property type="match status" value="1"/>
</dbReference>
<evidence type="ECO:0000256" key="1">
    <source>
        <dbReference type="ARBA" id="ARBA00009370"/>
    </source>
</evidence>